<feature type="domain" description="Vps16 N-terminal" evidence="1">
    <location>
        <begin position="8"/>
        <end position="55"/>
    </location>
</feature>
<dbReference type="GO" id="GO:0042144">
    <property type="term" value="P:vacuole fusion, non-autophagic"/>
    <property type="evidence" value="ECO:0007669"/>
    <property type="project" value="TreeGrafter"/>
</dbReference>
<dbReference type="PANTHER" id="PTHR12811:SF0">
    <property type="entry name" value="VACUOLAR PROTEIN SORTING-ASSOCIATED PROTEIN 16 HOMOLOG"/>
    <property type="match status" value="1"/>
</dbReference>
<dbReference type="GO" id="GO:0006886">
    <property type="term" value="P:intracellular protein transport"/>
    <property type="evidence" value="ECO:0007669"/>
    <property type="project" value="InterPro"/>
</dbReference>
<evidence type="ECO:0000313" key="2">
    <source>
        <dbReference type="EMBL" id="MCI51545.1"/>
    </source>
</evidence>
<dbReference type="GO" id="GO:0030897">
    <property type="term" value="C:HOPS complex"/>
    <property type="evidence" value="ECO:0007669"/>
    <property type="project" value="TreeGrafter"/>
</dbReference>
<dbReference type="GO" id="GO:0003779">
    <property type="term" value="F:actin binding"/>
    <property type="evidence" value="ECO:0007669"/>
    <property type="project" value="TreeGrafter"/>
</dbReference>
<reference evidence="2 3" key="1">
    <citation type="journal article" date="2018" name="Front. Plant Sci.">
        <title>Red Clover (Trifolium pratense) and Zigzag Clover (T. medium) - A Picture of Genomic Similarities and Differences.</title>
        <authorList>
            <person name="Dluhosova J."/>
            <person name="Istvanek J."/>
            <person name="Nedelnik J."/>
            <person name="Repkova J."/>
        </authorList>
    </citation>
    <scope>NUCLEOTIDE SEQUENCE [LARGE SCALE GENOMIC DNA]</scope>
    <source>
        <strain evidence="3">cv. 10/8</strain>
        <tissue evidence="2">Leaf</tissue>
    </source>
</reference>
<evidence type="ECO:0000259" key="1">
    <source>
        <dbReference type="Pfam" id="PF04841"/>
    </source>
</evidence>
<keyword evidence="3" id="KW-1185">Reference proteome</keyword>
<dbReference type="InterPro" id="IPR006926">
    <property type="entry name" value="Vps16_N"/>
</dbReference>
<comment type="caution">
    <text evidence="2">The sequence shown here is derived from an EMBL/GenBank/DDBJ whole genome shotgun (WGS) entry which is preliminary data.</text>
</comment>
<sequence length="57" mass="6621">MANVSVAAEWQLLYNRYYRKPELYQMRWKHVDLARNKVAAAPFGGPLAVIRDDSKIV</sequence>
<dbReference type="GO" id="GO:0005765">
    <property type="term" value="C:lysosomal membrane"/>
    <property type="evidence" value="ECO:0007669"/>
    <property type="project" value="TreeGrafter"/>
</dbReference>
<protein>
    <submittedName>
        <fullName evidence="2">Vacuolar protein sorting-associated protein 16</fullName>
    </submittedName>
</protein>
<dbReference type="Proteomes" id="UP000265520">
    <property type="component" value="Unassembled WGS sequence"/>
</dbReference>
<dbReference type="EMBL" id="LXQA010433522">
    <property type="protein sequence ID" value="MCI51545.1"/>
    <property type="molecule type" value="Genomic_DNA"/>
</dbReference>
<accession>A0A392SU29</accession>
<organism evidence="2 3">
    <name type="scientific">Trifolium medium</name>
    <dbReference type="NCBI Taxonomy" id="97028"/>
    <lineage>
        <taxon>Eukaryota</taxon>
        <taxon>Viridiplantae</taxon>
        <taxon>Streptophyta</taxon>
        <taxon>Embryophyta</taxon>
        <taxon>Tracheophyta</taxon>
        <taxon>Spermatophyta</taxon>
        <taxon>Magnoliopsida</taxon>
        <taxon>eudicotyledons</taxon>
        <taxon>Gunneridae</taxon>
        <taxon>Pentapetalae</taxon>
        <taxon>rosids</taxon>
        <taxon>fabids</taxon>
        <taxon>Fabales</taxon>
        <taxon>Fabaceae</taxon>
        <taxon>Papilionoideae</taxon>
        <taxon>50 kb inversion clade</taxon>
        <taxon>NPAAA clade</taxon>
        <taxon>Hologalegina</taxon>
        <taxon>IRL clade</taxon>
        <taxon>Trifolieae</taxon>
        <taxon>Trifolium</taxon>
    </lineage>
</organism>
<dbReference type="PANTHER" id="PTHR12811">
    <property type="entry name" value="VACUOLAR PROTEIN SORTING VPS16"/>
    <property type="match status" value="1"/>
</dbReference>
<dbReference type="Pfam" id="PF04841">
    <property type="entry name" value="Vps16_N"/>
    <property type="match status" value="1"/>
</dbReference>
<feature type="non-terminal residue" evidence="2">
    <location>
        <position position="57"/>
    </location>
</feature>
<proteinExistence type="predicted"/>
<dbReference type="AlphaFoldDB" id="A0A392SU29"/>
<name>A0A392SU29_9FABA</name>
<dbReference type="GO" id="GO:0005768">
    <property type="term" value="C:endosome"/>
    <property type="evidence" value="ECO:0007669"/>
    <property type="project" value="TreeGrafter"/>
</dbReference>
<dbReference type="InterPro" id="IPR016534">
    <property type="entry name" value="VPS16"/>
</dbReference>
<evidence type="ECO:0000313" key="3">
    <source>
        <dbReference type="Proteomes" id="UP000265520"/>
    </source>
</evidence>
<dbReference type="GO" id="GO:0016197">
    <property type="term" value="P:endosomal transport"/>
    <property type="evidence" value="ECO:0007669"/>
    <property type="project" value="TreeGrafter"/>
</dbReference>